<dbReference type="Proteomes" id="UP001155128">
    <property type="component" value="Unassembled WGS sequence"/>
</dbReference>
<name>A0A9X2EH55_9SPHN</name>
<reference evidence="1" key="1">
    <citation type="submission" date="2022-06" db="EMBL/GenBank/DDBJ databases">
        <title>Sphingomicrobium sedimins sp. nov., a marine bacterium isolated from tidal flat.</title>
        <authorList>
            <person name="Kim C.-H."/>
            <person name="Yoo Y."/>
            <person name="Kim J.-J."/>
        </authorList>
    </citation>
    <scope>NUCLEOTIDE SEQUENCE</scope>
    <source>
        <strain evidence="1">GRR-S6-50</strain>
    </source>
</reference>
<organism evidence="1 2">
    <name type="scientific">Sphingomicrobium sediminis</name>
    <dbReference type="NCBI Taxonomy" id="2950949"/>
    <lineage>
        <taxon>Bacteria</taxon>
        <taxon>Pseudomonadati</taxon>
        <taxon>Pseudomonadota</taxon>
        <taxon>Alphaproteobacteria</taxon>
        <taxon>Sphingomonadales</taxon>
        <taxon>Sphingomonadaceae</taxon>
        <taxon>Sphingomicrobium</taxon>
    </lineage>
</organism>
<gene>
    <name evidence="1" type="ORF">NDO55_08845</name>
</gene>
<accession>A0A9X2EH55</accession>
<dbReference type="EMBL" id="JAMSHT010000001">
    <property type="protein sequence ID" value="MCM8557925.1"/>
    <property type="molecule type" value="Genomic_DNA"/>
</dbReference>
<proteinExistence type="predicted"/>
<keyword evidence="2" id="KW-1185">Reference proteome</keyword>
<evidence type="ECO:0000313" key="2">
    <source>
        <dbReference type="Proteomes" id="UP001155128"/>
    </source>
</evidence>
<comment type="caution">
    <text evidence="1">The sequence shown here is derived from an EMBL/GenBank/DDBJ whole genome shotgun (WGS) entry which is preliminary data.</text>
</comment>
<protein>
    <submittedName>
        <fullName evidence="1">Uncharacterized protein</fullName>
    </submittedName>
</protein>
<evidence type="ECO:0000313" key="1">
    <source>
        <dbReference type="EMBL" id="MCM8557925.1"/>
    </source>
</evidence>
<sequence>MKLLILPMAFVTMGASDPATEPATRLLSSDTARVGGPQLCEEDIVHFADRDGAVTARPLGDLPRARVELAVWVTENGCTVPQVVKQDVEE</sequence>
<dbReference type="AlphaFoldDB" id="A0A9X2EH55"/>
<dbReference type="RefSeq" id="WP_252114416.1">
    <property type="nucleotide sequence ID" value="NZ_JAMSHT010000001.1"/>
</dbReference>